<gene>
    <name evidence="2" type="ORF">SAMN04488239_102241</name>
</gene>
<proteinExistence type="predicted"/>
<dbReference type="Proteomes" id="UP000199628">
    <property type="component" value="Unassembled WGS sequence"/>
</dbReference>
<keyword evidence="3" id="KW-1185">Reference proteome</keyword>
<feature type="region of interest" description="Disordered" evidence="1">
    <location>
        <begin position="31"/>
        <end position="65"/>
    </location>
</feature>
<evidence type="ECO:0000256" key="1">
    <source>
        <dbReference type="SAM" id="MobiDB-lite"/>
    </source>
</evidence>
<organism evidence="2 3">
    <name type="scientific">Ruegeria marina</name>
    <dbReference type="NCBI Taxonomy" id="639004"/>
    <lineage>
        <taxon>Bacteria</taxon>
        <taxon>Pseudomonadati</taxon>
        <taxon>Pseudomonadota</taxon>
        <taxon>Alphaproteobacteria</taxon>
        <taxon>Rhodobacterales</taxon>
        <taxon>Roseobacteraceae</taxon>
        <taxon>Ruegeria</taxon>
    </lineage>
</organism>
<evidence type="ECO:0000313" key="2">
    <source>
        <dbReference type="EMBL" id="SDC42552.1"/>
    </source>
</evidence>
<dbReference type="EMBL" id="FMZV01000002">
    <property type="protein sequence ID" value="SDC42552.1"/>
    <property type="molecule type" value="Genomic_DNA"/>
</dbReference>
<sequence>MPFKKQSEKAENDLFFSRRERGFKKKLEELRQSELKQRDPKENADLREKLERGVRPTHKYRSSFY</sequence>
<feature type="compositionally biased region" description="Basic residues" evidence="1">
    <location>
        <begin position="55"/>
        <end position="65"/>
    </location>
</feature>
<evidence type="ECO:0000313" key="3">
    <source>
        <dbReference type="Proteomes" id="UP000199628"/>
    </source>
</evidence>
<reference evidence="3" key="1">
    <citation type="submission" date="2016-10" db="EMBL/GenBank/DDBJ databases">
        <authorList>
            <person name="Varghese N."/>
            <person name="Submissions S."/>
        </authorList>
    </citation>
    <scope>NUCLEOTIDE SEQUENCE [LARGE SCALE GENOMIC DNA]</scope>
    <source>
        <strain evidence="3">CGMCC 1.9108</strain>
    </source>
</reference>
<dbReference type="AlphaFoldDB" id="A0A1G6LGJ1"/>
<dbReference type="RefSeq" id="WP_143028508.1">
    <property type="nucleotide sequence ID" value="NZ_FMZV01000002.1"/>
</dbReference>
<protein>
    <submittedName>
        <fullName evidence="2">Uncharacterized protein</fullName>
    </submittedName>
</protein>
<accession>A0A1G6LGJ1</accession>
<feature type="compositionally biased region" description="Basic and acidic residues" evidence="1">
    <location>
        <begin position="31"/>
        <end position="54"/>
    </location>
</feature>
<name>A0A1G6LGJ1_9RHOB</name>